<name>A0A678WAD6_9VIRU</name>
<feature type="domain" description="HNH nuclease" evidence="1">
    <location>
        <begin position="36"/>
        <end position="71"/>
    </location>
</feature>
<sequence length="97" mass="11296">MSEAGRKRGEGWIDKKGYKRFQMKNEDGKWRSVPEHRLVMAETIGRPLRTNENVHHINGVKTDNRPENLELWVSSQPSGQRIPDLLAWAREIIDLYG</sequence>
<dbReference type="Pfam" id="PF13392">
    <property type="entry name" value="HNH_3"/>
    <property type="match status" value="1"/>
</dbReference>
<dbReference type="EMBL" id="MG841151">
    <property type="protein sequence ID" value="AYJ09381.1"/>
    <property type="molecule type" value="Genomic_DNA"/>
</dbReference>
<reference evidence="2" key="1">
    <citation type="submission" date="2018-01" db="EMBL/GenBank/DDBJ databases">
        <title>A diatom virus reveals a new lineage of giant single stranded DNA viruses originating from double stranded DNA phage.</title>
        <authorList>
            <person name="Carlson M.C.G."/>
            <person name="Frischkorn K.R."/>
            <person name="Brumfield S."/>
            <person name="Rocap G."/>
        </authorList>
    </citation>
    <scope>NUCLEOTIDE SEQUENCE</scope>
    <source>
        <strain evidence="2">PmDNAV1</strain>
    </source>
</reference>
<protein>
    <recommendedName>
        <fullName evidence="1">HNH nuclease domain-containing protein</fullName>
    </recommendedName>
</protein>
<dbReference type="Gene3D" id="3.90.75.20">
    <property type="match status" value="1"/>
</dbReference>
<accession>A0A678WAD6</accession>
<organism evidence="2">
    <name type="scientific">Pseudo-nitzschia multiseries DNA virus</name>
    <dbReference type="NCBI Taxonomy" id="2364897"/>
    <lineage>
        <taxon>Viruses</taxon>
    </lineage>
</organism>
<proteinExistence type="predicted"/>
<dbReference type="InterPro" id="IPR003615">
    <property type="entry name" value="HNH_nuc"/>
</dbReference>
<dbReference type="SUPFAM" id="SSF54060">
    <property type="entry name" value="His-Me finger endonucleases"/>
    <property type="match status" value="1"/>
</dbReference>
<gene>
    <name evidence="2" type="ORF">PmDNAV2_gp6</name>
</gene>
<evidence type="ECO:0000313" key="2">
    <source>
        <dbReference type="EMBL" id="AYJ09381.1"/>
    </source>
</evidence>
<dbReference type="InterPro" id="IPR044925">
    <property type="entry name" value="His-Me_finger_sf"/>
</dbReference>
<evidence type="ECO:0000259" key="1">
    <source>
        <dbReference type="Pfam" id="PF13392"/>
    </source>
</evidence>